<evidence type="ECO:0000256" key="5">
    <source>
        <dbReference type="ARBA" id="ARBA00022655"/>
    </source>
</evidence>
<dbReference type="EMBL" id="QNSE01000010">
    <property type="protein sequence ID" value="RBP81079.1"/>
    <property type="molecule type" value="Genomic_DNA"/>
</dbReference>
<keyword evidence="14" id="KW-1185">Reference proteome</keyword>
<dbReference type="InterPro" id="IPR036291">
    <property type="entry name" value="NAD(P)-bd_dom_sf"/>
</dbReference>
<dbReference type="GO" id="GO:0008677">
    <property type="term" value="F:2-dehydropantoate 2-reductase activity"/>
    <property type="evidence" value="ECO:0007669"/>
    <property type="project" value="UniProtKB-EC"/>
</dbReference>
<dbReference type="AlphaFoldDB" id="A0A366J403"/>
<dbReference type="OrthoDB" id="6530772at2"/>
<dbReference type="Pfam" id="PF08546">
    <property type="entry name" value="ApbA_C"/>
    <property type="match status" value="1"/>
</dbReference>
<evidence type="ECO:0000256" key="1">
    <source>
        <dbReference type="ARBA" id="ARBA00004994"/>
    </source>
</evidence>
<comment type="catalytic activity">
    <reaction evidence="9 10">
        <text>(R)-pantoate + NADP(+) = 2-dehydropantoate + NADPH + H(+)</text>
        <dbReference type="Rhea" id="RHEA:16233"/>
        <dbReference type="ChEBI" id="CHEBI:11561"/>
        <dbReference type="ChEBI" id="CHEBI:15378"/>
        <dbReference type="ChEBI" id="CHEBI:15980"/>
        <dbReference type="ChEBI" id="CHEBI:57783"/>
        <dbReference type="ChEBI" id="CHEBI:58349"/>
        <dbReference type="EC" id="1.1.1.169"/>
    </reaction>
</comment>
<dbReference type="Proteomes" id="UP000252792">
    <property type="component" value="Unassembled WGS sequence"/>
</dbReference>
<comment type="function">
    <text evidence="10">Catalyzes the NADPH-dependent reduction of ketopantoate into pantoic acid.</text>
</comment>
<dbReference type="PANTHER" id="PTHR43765">
    <property type="entry name" value="2-DEHYDROPANTOATE 2-REDUCTASE-RELATED"/>
    <property type="match status" value="1"/>
</dbReference>
<dbReference type="EC" id="1.1.1.169" evidence="3 10"/>
<dbReference type="SUPFAM" id="SSF48179">
    <property type="entry name" value="6-phosphogluconate dehydrogenase C-terminal domain-like"/>
    <property type="match status" value="1"/>
</dbReference>
<comment type="similarity">
    <text evidence="2 10">Belongs to the ketopantoate reductase family.</text>
</comment>
<evidence type="ECO:0000313" key="13">
    <source>
        <dbReference type="EMBL" id="RBP81079.1"/>
    </source>
</evidence>
<proteinExistence type="inferred from homology"/>
<dbReference type="PANTHER" id="PTHR43765:SF2">
    <property type="entry name" value="2-DEHYDROPANTOATE 2-REDUCTASE"/>
    <property type="match status" value="1"/>
</dbReference>
<dbReference type="GO" id="GO:0015940">
    <property type="term" value="P:pantothenate biosynthetic process"/>
    <property type="evidence" value="ECO:0007669"/>
    <property type="project" value="UniProtKB-UniPathway"/>
</dbReference>
<feature type="domain" description="Ketopantoate reductase N-terminal" evidence="11">
    <location>
        <begin position="18"/>
        <end position="160"/>
    </location>
</feature>
<sequence length="321" mass="34177">MSSQAEMPNGALNHHSHIVVVGAGAMGCYFGGMLIKAGHKVTFVDVNPEQIATINTRGIILETDDGLHQMPATAALAKDVSVPAHLIILFTKTLHTNVAMASIRHVITPTTVVLSLQNGLGSAERIGHFVNADRIVIGTTLVPADLKEHGYVVSHGPSKSQIMDASLKFPAWLSDVEKLLNKATLTTEIEPEISSVIWSKVAFNAALNAICAITGTTVGRLAVSPCFRELARNVVHETVLIGEANGVSLDECYIWNNVEMAINEHPNHKPSMLQDIEAARATEVGAINNAIVDAATGVGMDAPVNRTLGQLVALTEQVKCH</sequence>
<evidence type="ECO:0000256" key="9">
    <source>
        <dbReference type="ARBA" id="ARBA00048793"/>
    </source>
</evidence>
<dbReference type="InterPro" id="IPR013752">
    <property type="entry name" value="KPA_reductase"/>
</dbReference>
<evidence type="ECO:0000259" key="12">
    <source>
        <dbReference type="Pfam" id="PF08546"/>
    </source>
</evidence>
<dbReference type="SUPFAM" id="SSF51735">
    <property type="entry name" value="NAD(P)-binding Rossmann-fold domains"/>
    <property type="match status" value="1"/>
</dbReference>
<name>A0A366J403_9GAMM</name>
<dbReference type="InterPro" id="IPR013328">
    <property type="entry name" value="6PGD_dom2"/>
</dbReference>
<dbReference type="InterPro" id="IPR008927">
    <property type="entry name" value="6-PGluconate_DH-like_C_sf"/>
</dbReference>
<protein>
    <recommendedName>
        <fullName evidence="4 10">2-dehydropantoate 2-reductase</fullName>
        <ecNumber evidence="3 10">1.1.1.169</ecNumber>
    </recommendedName>
    <alternativeName>
        <fullName evidence="8 10">Ketopantoate reductase</fullName>
    </alternativeName>
</protein>
<evidence type="ECO:0000256" key="8">
    <source>
        <dbReference type="ARBA" id="ARBA00032024"/>
    </source>
</evidence>
<dbReference type="RefSeq" id="WP_113917391.1">
    <property type="nucleotide sequence ID" value="NZ_QNSE01000010.1"/>
</dbReference>
<dbReference type="Gene3D" id="3.40.50.720">
    <property type="entry name" value="NAD(P)-binding Rossmann-like Domain"/>
    <property type="match status" value="1"/>
</dbReference>
<evidence type="ECO:0000256" key="3">
    <source>
        <dbReference type="ARBA" id="ARBA00013014"/>
    </source>
</evidence>
<dbReference type="InterPro" id="IPR003710">
    <property type="entry name" value="ApbA"/>
</dbReference>
<dbReference type="Pfam" id="PF02558">
    <property type="entry name" value="ApbA"/>
    <property type="match status" value="1"/>
</dbReference>
<keyword evidence="5 10" id="KW-0566">Pantothenate biosynthesis</keyword>
<evidence type="ECO:0000256" key="4">
    <source>
        <dbReference type="ARBA" id="ARBA00019465"/>
    </source>
</evidence>
<evidence type="ECO:0000313" key="14">
    <source>
        <dbReference type="Proteomes" id="UP000252792"/>
    </source>
</evidence>
<feature type="domain" description="Ketopantoate reductase C-terminal" evidence="12">
    <location>
        <begin position="193"/>
        <end position="313"/>
    </location>
</feature>
<evidence type="ECO:0000256" key="6">
    <source>
        <dbReference type="ARBA" id="ARBA00022857"/>
    </source>
</evidence>
<dbReference type="NCBIfam" id="TIGR00745">
    <property type="entry name" value="apbA_panE"/>
    <property type="match status" value="1"/>
</dbReference>
<accession>A0A366J403</accession>
<evidence type="ECO:0000256" key="10">
    <source>
        <dbReference type="RuleBase" id="RU362068"/>
    </source>
</evidence>
<dbReference type="UniPathway" id="UPA00028">
    <property type="reaction ID" value="UER00004"/>
</dbReference>
<organism evidence="13 14">
    <name type="scientific">Marinomonas rhizomae</name>
    <dbReference type="NCBI Taxonomy" id="491948"/>
    <lineage>
        <taxon>Bacteria</taxon>
        <taxon>Pseudomonadati</taxon>
        <taxon>Pseudomonadota</taxon>
        <taxon>Gammaproteobacteria</taxon>
        <taxon>Oceanospirillales</taxon>
        <taxon>Oceanospirillaceae</taxon>
        <taxon>Marinomonas</taxon>
    </lineage>
</organism>
<evidence type="ECO:0000259" key="11">
    <source>
        <dbReference type="Pfam" id="PF02558"/>
    </source>
</evidence>
<evidence type="ECO:0000256" key="7">
    <source>
        <dbReference type="ARBA" id="ARBA00023002"/>
    </source>
</evidence>
<dbReference type="GO" id="GO:0050661">
    <property type="term" value="F:NADP binding"/>
    <property type="evidence" value="ECO:0007669"/>
    <property type="project" value="TreeGrafter"/>
</dbReference>
<dbReference type="GO" id="GO:0005737">
    <property type="term" value="C:cytoplasm"/>
    <property type="evidence" value="ECO:0007669"/>
    <property type="project" value="TreeGrafter"/>
</dbReference>
<gene>
    <name evidence="13" type="ORF">DFP80_11049</name>
</gene>
<comment type="caution">
    <text evidence="13">The sequence shown here is derived from an EMBL/GenBank/DDBJ whole genome shotgun (WGS) entry which is preliminary data.</text>
</comment>
<keyword evidence="6 10" id="KW-0521">NADP</keyword>
<dbReference type="FunFam" id="1.10.1040.10:FF:000017">
    <property type="entry name" value="2-dehydropantoate 2-reductase"/>
    <property type="match status" value="1"/>
</dbReference>
<reference evidence="13 14" key="1">
    <citation type="submission" date="2018-06" db="EMBL/GenBank/DDBJ databases">
        <title>Genomic Encyclopedia of Type Strains, Phase III (KMG-III): the genomes of soil and plant-associated and newly described type strains.</title>
        <authorList>
            <person name="Whitman W."/>
        </authorList>
    </citation>
    <scope>NUCLEOTIDE SEQUENCE [LARGE SCALE GENOMIC DNA]</scope>
    <source>
        <strain evidence="13 14">CECT 7377</strain>
    </source>
</reference>
<dbReference type="InterPro" id="IPR050838">
    <property type="entry name" value="Ketopantoate_reductase"/>
</dbReference>
<dbReference type="Gene3D" id="1.10.1040.10">
    <property type="entry name" value="N-(1-d-carboxylethyl)-l-norvaline Dehydrogenase, domain 2"/>
    <property type="match status" value="1"/>
</dbReference>
<evidence type="ECO:0000256" key="2">
    <source>
        <dbReference type="ARBA" id="ARBA00007870"/>
    </source>
</evidence>
<comment type="pathway">
    <text evidence="1 10">Cofactor biosynthesis; (R)-pantothenate biosynthesis; (R)-pantoate from 3-methyl-2-oxobutanoate: step 2/2.</text>
</comment>
<keyword evidence="7 10" id="KW-0560">Oxidoreductase</keyword>
<dbReference type="InterPro" id="IPR013332">
    <property type="entry name" value="KPR_N"/>
</dbReference>